<organism evidence="2">
    <name type="scientific">Anguilla anguilla</name>
    <name type="common">European freshwater eel</name>
    <name type="synonym">Muraena anguilla</name>
    <dbReference type="NCBI Taxonomy" id="7936"/>
    <lineage>
        <taxon>Eukaryota</taxon>
        <taxon>Metazoa</taxon>
        <taxon>Chordata</taxon>
        <taxon>Craniata</taxon>
        <taxon>Vertebrata</taxon>
        <taxon>Euteleostomi</taxon>
        <taxon>Actinopterygii</taxon>
        <taxon>Neopterygii</taxon>
        <taxon>Teleostei</taxon>
        <taxon>Anguilliformes</taxon>
        <taxon>Anguillidae</taxon>
        <taxon>Anguilla</taxon>
    </lineage>
</organism>
<protein>
    <submittedName>
        <fullName evidence="2">Uncharacterized protein</fullName>
    </submittedName>
</protein>
<keyword evidence="1" id="KW-1133">Transmembrane helix</keyword>
<keyword evidence="1" id="KW-0812">Transmembrane</keyword>
<reference evidence="2" key="2">
    <citation type="journal article" date="2015" name="Fish Shellfish Immunol.">
        <title>Early steps in the European eel (Anguilla anguilla)-Vibrio vulnificus interaction in the gills: Role of the RtxA13 toxin.</title>
        <authorList>
            <person name="Callol A."/>
            <person name="Pajuelo D."/>
            <person name="Ebbesson L."/>
            <person name="Teles M."/>
            <person name="MacKenzie S."/>
            <person name="Amaro C."/>
        </authorList>
    </citation>
    <scope>NUCLEOTIDE SEQUENCE</scope>
</reference>
<accession>A0A0E9QDG4</accession>
<evidence type="ECO:0000256" key="1">
    <source>
        <dbReference type="SAM" id="Phobius"/>
    </source>
</evidence>
<dbReference type="AlphaFoldDB" id="A0A0E9QDG4"/>
<reference evidence="2" key="1">
    <citation type="submission" date="2014-11" db="EMBL/GenBank/DDBJ databases">
        <authorList>
            <person name="Amaro Gonzalez C."/>
        </authorList>
    </citation>
    <scope>NUCLEOTIDE SEQUENCE</scope>
</reference>
<proteinExistence type="predicted"/>
<name>A0A0E9QDG4_ANGAN</name>
<sequence length="36" mass="4086">MFAVVDESTDDTDNYAFACFISFYYCCTVLDGSRKS</sequence>
<feature type="transmembrane region" description="Helical" evidence="1">
    <location>
        <begin position="15"/>
        <end position="33"/>
    </location>
</feature>
<evidence type="ECO:0000313" key="2">
    <source>
        <dbReference type="EMBL" id="JAH14360.1"/>
    </source>
</evidence>
<keyword evidence="1" id="KW-0472">Membrane</keyword>
<dbReference type="EMBL" id="GBXM01094217">
    <property type="protein sequence ID" value="JAH14360.1"/>
    <property type="molecule type" value="Transcribed_RNA"/>
</dbReference>